<dbReference type="Proteomes" id="UP000604117">
    <property type="component" value="Unassembled WGS sequence"/>
</dbReference>
<accession>A0ABQ4CN55</accession>
<organism evidence="2 3">
    <name type="scientific">Asanoa siamensis</name>
    <dbReference type="NCBI Taxonomy" id="926357"/>
    <lineage>
        <taxon>Bacteria</taxon>
        <taxon>Bacillati</taxon>
        <taxon>Actinomycetota</taxon>
        <taxon>Actinomycetes</taxon>
        <taxon>Micromonosporales</taxon>
        <taxon>Micromonosporaceae</taxon>
        <taxon>Asanoa</taxon>
    </lineage>
</organism>
<keyword evidence="3" id="KW-1185">Reference proteome</keyword>
<evidence type="ECO:0000256" key="1">
    <source>
        <dbReference type="SAM" id="MobiDB-lite"/>
    </source>
</evidence>
<comment type="caution">
    <text evidence="2">The sequence shown here is derived from an EMBL/GenBank/DDBJ whole genome shotgun (WGS) entry which is preliminary data.</text>
</comment>
<evidence type="ECO:0000313" key="2">
    <source>
        <dbReference type="EMBL" id="GIF72723.1"/>
    </source>
</evidence>
<protein>
    <submittedName>
        <fullName evidence="2">Uncharacterized protein</fullName>
    </submittedName>
</protein>
<dbReference type="EMBL" id="BONE01000014">
    <property type="protein sequence ID" value="GIF72723.1"/>
    <property type="molecule type" value="Genomic_DNA"/>
</dbReference>
<proteinExistence type="predicted"/>
<feature type="region of interest" description="Disordered" evidence="1">
    <location>
        <begin position="16"/>
        <end position="48"/>
    </location>
</feature>
<sequence length="69" mass="7087">MVCPSITVPGLVTVTDPDLATATPTPAAPSPSTVNATSSARPGRRKLNLLPVPCGARRVPLRAAENIEI</sequence>
<evidence type="ECO:0000313" key="3">
    <source>
        <dbReference type="Proteomes" id="UP000604117"/>
    </source>
</evidence>
<name>A0ABQ4CN55_9ACTN</name>
<reference evidence="2 3" key="1">
    <citation type="submission" date="2021-01" db="EMBL/GenBank/DDBJ databases">
        <title>Whole genome shotgun sequence of Asanoa siamensis NBRC 107932.</title>
        <authorList>
            <person name="Komaki H."/>
            <person name="Tamura T."/>
        </authorList>
    </citation>
    <scope>NUCLEOTIDE SEQUENCE [LARGE SCALE GENOMIC DNA]</scope>
    <source>
        <strain evidence="2 3">NBRC 107932</strain>
    </source>
</reference>
<gene>
    <name evidence="2" type="ORF">Asi02nite_22410</name>
</gene>
<feature type="compositionally biased region" description="Low complexity" evidence="1">
    <location>
        <begin position="16"/>
        <end position="40"/>
    </location>
</feature>